<gene>
    <name evidence="5" type="ORF">HYN43_010165</name>
</gene>
<dbReference type="InterPro" id="IPR010982">
    <property type="entry name" value="Lambda_DNA-bd_dom_sf"/>
</dbReference>
<dbReference type="SUPFAM" id="SSF47413">
    <property type="entry name" value="lambda repressor-like DNA-binding domains"/>
    <property type="match status" value="1"/>
</dbReference>
<keyword evidence="3" id="KW-0804">Transcription</keyword>
<dbReference type="Gene3D" id="1.10.260.40">
    <property type="entry name" value="lambda repressor-like DNA-binding domains"/>
    <property type="match status" value="1"/>
</dbReference>
<dbReference type="GO" id="GO:0000976">
    <property type="term" value="F:transcription cis-regulatory region binding"/>
    <property type="evidence" value="ECO:0007669"/>
    <property type="project" value="TreeGrafter"/>
</dbReference>
<dbReference type="PANTHER" id="PTHR30146:SF109">
    <property type="entry name" value="HTH-TYPE TRANSCRIPTIONAL REGULATOR GALS"/>
    <property type="match status" value="1"/>
</dbReference>
<dbReference type="RefSeq" id="WP_119411591.1">
    <property type="nucleotide sequence ID" value="NZ_CP032869.1"/>
</dbReference>
<feature type="domain" description="HTH lacI-type" evidence="4">
    <location>
        <begin position="4"/>
        <end position="61"/>
    </location>
</feature>
<proteinExistence type="predicted"/>
<name>A0A494VVZ5_9SPHI</name>
<dbReference type="EMBL" id="CP032869">
    <property type="protein sequence ID" value="AYL95633.1"/>
    <property type="molecule type" value="Genomic_DNA"/>
</dbReference>
<dbReference type="OrthoDB" id="9803256at2"/>
<dbReference type="PANTHER" id="PTHR30146">
    <property type="entry name" value="LACI-RELATED TRANSCRIPTIONAL REPRESSOR"/>
    <property type="match status" value="1"/>
</dbReference>
<accession>A0A494VVZ5</accession>
<dbReference type="GO" id="GO:0003700">
    <property type="term" value="F:DNA-binding transcription factor activity"/>
    <property type="evidence" value="ECO:0007669"/>
    <property type="project" value="TreeGrafter"/>
</dbReference>
<evidence type="ECO:0000313" key="5">
    <source>
        <dbReference type="EMBL" id="AYL95633.1"/>
    </source>
</evidence>
<dbReference type="KEGG" id="muh:HYN43_010165"/>
<dbReference type="InterPro" id="IPR000843">
    <property type="entry name" value="HTH_LacI"/>
</dbReference>
<dbReference type="Pfam" id="PF13377">
    <property type="entry name" value="Peripla_BP_3"/>
    <property type="match status" value="1"/>
</dbReference>
<evidence type="ECO:0000313" key="6">
    <source>
        <dbReference type="Proteomes" id="UP000270046"/>
    </source>
</evidence>
<dbReference type="SUPFAM" id="SSF53822">
    <property type="entry name" value="Periplasmic binding protein-like I"/>
    <property type="match status" value="1"/>
</dbReference>
<evidence type="ECO:0000259" key="4">
    <source>
        <dbReference type="PROSITE" id="PS50932"/>
    </source>
</evidence>
<dbReference type="SMART" id="SM00354">
    <property type="entry name" value="HTH_LACI"/>
    <property type="match status" value="1"/>
</dbReference>
<evidence type="ECO:0000256" key="3">
    <source>
        <dbReference type="ARBA" id="ARBA00023163"/>
    </source>
</evidence>
<dbReference type="CDD" id="cd19977">
    <property type="entry name" value="PBP1_EndR-like"/>
    <property type="match status" value="1"/>
</dbReference>
<dbReference type="Gene3D" id="3.40.50.2300">
    <property type="match status" value="2"/>
</dbReference>
<organism evidence="5 6">
    <name type="scientific">Mucilaginibacter celer</name>
    <dbReference type="NCBI Taxonomy" id="2305508"/>
    <lineage>
        <taxon>Bacteria</taxon>
        <taxon>Pseudomonadati</taxon>
        <taxon>Bacteroidota</taxon>
        <taxon>Sphingobacteriia</taxon>
        <taxon>Sphingobacteriales</taxon>
        <taxon>Sphingobacteriaceae</taxon>
        <taxon>Mucilaginibacter</taxon>
    </lineage>
</organism>
<dbReference type="AlphaFoldDB" id="A0A494VVZ5"/>
<dbReference type="Pfam" id="PF00356">
    <property type="entry name" value="LacI"/>
    <property type="match status" value="1"/>
</dbReference>
<keyword evidence="6" id="KW-1185">Reference proteome</keyword>
<dbReference type="InterPro" id="IPR028082">
    <property type="entry name" value="Peripla_BP_I"/>
</dbReference>
<evidence type="ECO:0000256" key="1">
    <source>
        <dbReference type="ARBA" id="ARBA00023015"/>
    </source>
</evidence>
<dbReference type="PROSITE" id="PS50932">
    <property type="entry name" value="HTH_LACI_2"/>
    <property type="match status" value="1"/>
</dbReference>
<protein>
    <submittedName>
        <fullName evidence="5">LacI family DNA-binding transcriptional regulator</fullName>
    </submittedName>
</protein>
<reference evidence="5 6" key="1">
    <citation type="submission" date="2018-10" db="EMBL/GenBank/DDBJ databases">
        <title>Genome sequencing of Mucilaginibacter sp. HYN0043.</title>
        <authorList>
            <person name="Kim M."/>
            <person name="Yi H."/>
        </authorList>
    </citation>
    <scope>NUCLEOTIDE SEQUENCE [LARGE SCALE GENOMIC DNA]</scope>
    <source>
        <strain evidence="5 6">HYN0043</strain>
    </source>
</reference>
<evidence type="ECO:0000256" key="2">
    <source>
        <dbReference type="ARBA" id="ARBA00023125"/>
    </source>
</evidence>
<keyword evidence="1" id="KW-0805">Transcription regulation</keyword>
<keyword evidence="2 5" id="KW-0238">DNA-binding</keyword>
<dbReference type="Proteomes" id="UP000270046">
    <property type="component" value="Chromosome"/>
</dbReference>
<sequence>MKKIGLKDIASHVGVSTALVSYVLNGQAEEKQVGKEIAEKIKQAAEELNYRPNQLAKSLKTRKSNTIGLIVADINYRFSSGITRAIEAEAKRKNYTVIFGSSNESSDKFNELVNVLINHQVDGLILVPVEHSEASIASLQKSDLPFVLIDRNFPNMITNCVLLDNYKAAYDSTTHLINQGHKKIAFINYNNRLFNLQERNRGYIAALEDHGIEPHPAWSLFVRQNHYEQDMRKAIHQLTSGSKCDAIFFATDRLAISGLKEIVNLKIKVPEELSVFSFDESEAFELFSCPVSHARQPLEKMGKIAVNMLLDLVNKPGVVNQIYLETELVAAKSCRE</sequence>
<dbReference type="CDD" id="cd01392">
    <property type="entry name" value="HTH_LacI"/>
    <property type="match status" value="1"/>
</dbReference>
<dbReference type="InterPro" id="IPR046335">
    <property type="entry name" value="LacI/GalR-like_sensor"/>
</dbReference>